<comment type="caution">
    <text evidence="1">The sequence shown here is derived from an EMBL/GenBank/DDBJ whole genome shotgun (WGS) entry which is preliminary data.</text>
</comment>
<sequence length="77" mass="9028">MKVSEQYSYEIKKILNDIDQLKHGKIHELQNATCYPSISHLGEQLEIEINELIYALDNQLPGKVQELRNQKDCSELW</sequence>
<organism evidence="1 2">
    <name type="scientific">Faecalibacterium prausnitzii</name>
    <dbReference type="NCBI Taxonomy" id="853"/>
    <lineage>
        <taxon>Bacteria</taxon>
        <taxon>Bacillati</taxon>
        <taxon>Bacillota</taxon>
        <taxon>Clostridia</taxon>
        <taxon>Eubacteriales</taxon>
        <taxon>Oscillospiraceae</taxon>
        <taxon>Faecalibacterium</taxon>
    </lineage>
</organism>
<reference evidence="1 2" key="1">
    <citation type="journal article" date="2017" name="Front. Microbiol.">
        <title>New Insights into the Diversity of the Genus Faecalibacterium.</title>
        <authorList>
            <person name="Benevides L."/>
            <person name="Burman S."/>
            <person name="Martin R."/>
            <person name="Robert V."/>
            <person name="Thomas M."/>
            <person name="Miquel S."/>
            <person name="Chain F."/>
            <person name="Sokol H."/>
            <person name="Bermudez-Humaran L.G."/>
            <person name="Morrison M."/>
            <person name="Langella P."/>
            <person name="Azevedo V.A."/>
            <person name="Chatel J.M."/>
            <person name="Soares S."/>
        </authorList>
    </citation>
    <scope>NUCLEOTIDE SEQUENCE [LARGE SCALE GENOMIC DNA]</scope>
    <source>
        <strain evidence="1 2">CNCM I 4573</strain>
    </source>
</reference>
<dbReference type="RefSeq" id="WP_097785638.1">
    <property type="nucleotide sequence ID" value="NZ_NMTW01000037.1"/>
</dbReference>
<protein>
    <submittedName>
        <fullName evidence="1">Uncharacterized protein</fullName>
    </submittedName>
</protein>
<name>A0A2A7A8W9_9FIRM</name>
<evidence type="ECO:0000313" key="1">
    <source>
        <dbReference type="EMBL" id="PDX75453.1"/>
    </source>
</evidence>
<dbReference type="Proteomes" id="UP000220157">
    <property type="component" value="Unassembled WGS sequence"/>
</dbReference>
<proteinExistence type="predicted"/>
<dbReference type="AlphaFoldDB" id="A0A2A7A8W9"/>
<gene>
    <name evidence="1" type="ORF">CGS56_09360</name>
</gene>
<accession>A0A2A7A8W9</accession>
<evidence type="ECO:0000313" key="2">
    <source>
        <dbReference type="Proteomes" id="UP000220157"/>
    </source>
</evidence>
<dbReference type="EMBL" id="NMTW01000037">
    <property type="protein sequence ID" value="PDX75453.1"/>
    <property type="molecule type" value="Genomic_DNA"/>
</dbReference>